<dbReference type="EMBL" id="BNCO01000051">
    <property type="protein sequence ID" value="GIL62387.1"/>
    <property type="molecule type" value="Genomic_DNA"/>
</dbReference>
<proteinExistence type="predicted"/>
<protein>
    <submittedName>
        <fullName evidence="1">Uncharacterized protein</fullName>
    </submittedName>
</protein>
<dbReference type="Proteomes" id="UP000747399">
    <property type="component" value="Unassembled WGS sequence"/>
</dbReference>
<gene>
    <name evidence="1" type="ORF">Vafri_16611</name>
</gene>
<dbReference type="AlphaFoldDB" id="A0A8J4BNQ7"/>
<keyword evidence="2" id="KW-1185">Reference proteome</keyword>
<comment type="caution">
    <text evidence="1">The sequence shown here is derived from an EMBL/GenBank/DDBJ whole genome shotgun (WGS) entry which is preliminary data.</text>
</comment>
<name>A0A8J4BNQ7_9CHLO</name>
<sequence>MTSQTNLRWKYIPGSNTGCAAAAVELHSPPAASINGRLDMVTYARPNINYAPEDDMTDDEIDEVLHTEFQGLQLQVTPGTTACTELVAKQVHPRLPVYAVKAVPARPRKQKLRRRAAPWK</sequence>
<organism evidence="1 2">
    <name type="scientific">Volvox africanus</name>
    <dbReference type="NCBI Taxonomy" id="51714"/>
    <lineage>
        <taxon>Eukaryota</taxon>
        <taxon>Viridiplantae</taxon>
        <taxon>Chlorophyta</taxon>
        <taxon>core chlorophytes</taxon>
        <taxon>Chlorophyceae</taxon>
        <taxon>CS clade</taxon>
        <taxon>Chlamydomonadales</taxon>
        <taxon>Volvocaceae</taxon>
        <taxon>Volvox</taxon>
    </lineage>
</organism>
<reference evidence="1" key="1">
    <citation type="journal article" date="2021" name="Proc. Natl. Acad. Sci. U.S.A.">
        <title>Three genomes in the algal genus Volvox reveal the fate of a haploid sex-determining region after a transition to homothallism.</title>
        <authorList>
            <person name="Yamamoto K."/>
            <person name="Hamaji T."/>
            <person name="Kawai-Toyooka H."/>
            <person name="Matsuzaki R."/>
            <person name="Takahashi F."/>
            <person name="Nishimura Y."/>
            <person name="Kawachi M."/>
            <person name="Noguchi H."/>
            <person name="Minakuchi Y."/>
            <person name="Umen J.G."/>
            <person name="Toyoda A."/>
            <person name="Nozaki H."/>
        </authorList>
    </citation>
    <scope>NUCLEOTIDE SEQUENCE</scope>
    <source>
        <strain evidence="1">NIES-3780</strain>
    </source>
</reference>
<evidence type="ECO:0000313" key="1">
    <source>
        <dbReference type="EMBL" id="GIL62387.1"/>
    </source>
</evidence>
<accession>A0A8J4BNQ7</accession>
<evidence type="ECO:0000313" key="2">
    <source>
        <dbReference type="Proteomes" id="UP000747399"/>
    </source>
</evidence>